<dbReference type="SMART" id="SM00461">
    <property type="entry name" value="WH1"/>
    <property type="match status" value="1"/>
</dbReference>
<feature type="compositionally biased region" description="Pro residues" evidence="5">
    <location>
        <begin position="254"/>
        <end position="292"/>
    </location>
</feature>
<dbReference type="PROSITE" id="PS50108">
    <property type="entry name" value="CRIB"/>
    <property type="match status" value="1"/>
</dbReference>
<keyword evidence="4" id="KW-0206">Cytoskeleton</keyword>
<dbReference type="PROSITE" id="PS50229">
    <property type="entry name" value="WH1"/>
    <property type="match status" value="1"/>
</dbReference>
<dbReference type="InterPro" id="IPR000697">
    <property type="entry name" value="WH1/EVH1_dom"/>
</dbReference>
<dbReference type="Pfam" id="PF00786">
    <property type="entry name" value="PBD"/>
    <property type="match status" value="1"/>
</dbReference>
<feature type="compositionally biased region" description="Pro residues" evidence="5">
    <location>
        <begin position="305"/>
        <end position="319"/>
    </location>
</feature>
<dbReference type="Pfam" id="PF00568">
    <property type="entry name" value="WH1"/>
    <property type="match status" value="1"/>
</dbReference>
<dbReference type="Gene3D" id="3.90.810.10">
    <property type="entry name" value="CRIB domain"/>
    <property type="match status" value="1"/>
</dbReference>
<proteinExistence type="predicted"/>
<evidence type="ECO:0000256" key="3">
    <source>
        <dbReference type="ARBA" id="ARBA00022553"/>
    </source>
</evidence>
<feature type="compositionally biased region" description="Low complexity" evidence="5">
    <location>
        <begin position="242"/>
        <end position="252"/>
    </location>
</feature>
<evidence type="ECO:0000256" key="5">
    <source>
        <dbReference type="SAM" id="MobiDB-lite"/>
    </source>
</evidence>
<dbReference type="SUPFAM" id="SSF47912">
    <property type="entry name" value="Wiscott-Aldrich syndrome protein, WASP, C-terminal domain"/>
    <property type="match status" value="1"/>
</dbReference>
<feature type="domain" description="WH1" evidence="7">
    <location>
        <begin position="19"/>
        <end position="131"/>
    </location>
</feature>
<keyword evidence="2" id="KW-0963">Cytoplasm</keyword>
<evidence type="ECO:0000259" key="7">
    <source>
        <dbReference type="PROSITE" id="PS50229"/>
    </source>
</evidence>
<feature type="region of interest" description="Disordered" evidence="5">
    <location>
        <begin position="242"/>
        <end position="319"/>
    </location>
</feature>
<evidence type="ECO:0000256" key="2">
    <source>
        <dbReference type="ARBA" id="ARBA00022490"/>
    </source>
</evidence>
<dbReference type="InterPro" id="IPR036936">
    <property type="entry name" value="CRIB_dom_sf"/>
</dbReference>
<evidence type="ECO:0000313" key="8">
    <source>
        <dbReference type="EMBL" id="KAK9760795.1"/>
    </source>
</evidence>
<evidence type="ECO:0000259" key="6">
    <source>
        <dbReference type="PROSITE" id="PS50108"/>
    </source>
</evidence>
<feature type="non-terminal residue" evidence="8">
    <location>
        <position position="319"/>
    </location>
</feature>
<dbReference type="SMART" id="SM00285">
    <property type="entry name" value="PBD"/>
    <property type="match status" value="1"/>
</dbReference>
<dbReference type="Proteomes" id="UP001479436">
    <property type="component" value="Unassembled WGS sequence"/>
</dbReference>
<dbReference type="Gene3D" id="2.30.29.30">
    <property type="entry name" value="Pleckstrin-homology domain (PH domain)/Phosphotyrosine-binding domain (PTB)"/>
    <property type="match status" value="1"/>
</dbReference>
<feature type="compositionally biased region" description="Polar residues" evidence="5">
    <location>
        <begin position="295"/>
        <end position="304"/>
    </location>
</feature>
<dbReference type="SUPFAM" id="SSF50729">
    <property type="entry name" value="PH domain-like"/>
    <property type="match status" value="1"/>
</dbReference>
<dbReference type="InterPro" id="IPR011993">
    <property type="entry name" value="PH-like_dom_sf"/>
</dbReference>
<accession>A0ABR2WH23</accession>
<dbReference type="InterPro" id="IPR011026">
    <property type="entry name" value="WAS_C"/>
</dbReference>
<dbReference type="InterPro" id="IPR000095">
    <property type="entry name" value="CRIB_dom"/>
</dbReference>
<dbReference type="EMBL" id="JASJQH010001789">
    <property type="protein sequence ID" value="KAK9760795.1"/>
    <property type="molecule type" value="Genomic_DNA"/>
</dbReference>
<gene>
    <name evidence="8" type="ORF">K7432_014809</name>
</gene>
<feature type="domain" description="CRIB" evidence="6">
    <location>
        <begin position="172"/>
        <end position="185"/>
    </location>
</feature>
<organism evidence="8 9">
    <name type="scientific">Basidiobolus ranarum</name>
    <dbReference type="NCBI Taxonomy" id="34480"/>
    <lineage>
        <taxon>Eukaryota</taxon>
        <taxon>Fungi</taxon>
        <taxon>Fungi incertae sedis</taxon>
        <taxon>Zoopagomycota</taxon>
        <taxon>Entomophthoromycotina</taxon>
        <taxon>Basidiobolomycetes</taxon>
        <taxon>Basidiobolales</taxon>
        <taxon>Basidiobolaceae</taxon>
        <taxon>Basidiobolus</taxon>
    </lineage>
</organism>
<evidence type="ECO:0000256" key="1">
    <source>
        <dbReference type="ARBA" id="ARBA00004245"/>
    </source>
</evidence>
<sequence>MPSKTLPKADDKAKIKKALPSSQNKIHTATVARLYVAYPDPNVWNYTGIMGALAFVSDKTAPGSFFFRIVDLNGTGGILWEQELYEGFQYVDERPFFHTFTLENCSAAFSFADDHEAKVLFKKVSKREDGNKVKKSKSVRESSTKTSKSGLFFTQSRSSGKKNKGKFDKSMISGPSDFRHVGHIGFDPDTGFSTENIDPEWMKLFDQLGELGFSKEQLEDKDTQKFICYYVLARGGPNVGATPAAPAGNTNASIPPPPPAGRKNAPPPPPASRRQAPPPPPSRNTRGPPPPAFRSSATTQSKNNIPPPPPPVRGQAIPP</sequence>
<dbReference type="CDD" id="cd01205">
    <property type="entry name" value="EVH1_WASP-like"/>
    <property type="match status" value="1"/>
</dbReference>
<name>A0ABR2WH23_9FUNG</name>
<comment type="subcellular location">
    <subcellularLocation>
        <location evidence="1">Cytoplasm</location>
        <location evidence="1">Cytoskeleton</location>
    </subcellularLocation>
</comment>
<keyword evidence="9" id="KW-1185">Reference proteome</keyword>
<comment type="caution">
    <text evidence="8">The sequence shown here is derived from an EMBL/GenBank/DDBJ whole genome shotgun (WGS) entry which is preliminary data.</text>
</comment>
<reference evidence="8 9" key="1">
    <citation type="submission" date="2023-04" db="EMBL/GenBank/DDBJ databases">
        <title>Genome of Basidiobolus ranarum AG-B5.</title>
        <authorList>
            <person name="Stajich J.E."/>
            <person name="Carter-House D."/>
            <person name="Gryganskyi A."/>
        </authorList>
    </citation>
    <scope>NUCLEOTIDE SEQUENCE [LARGE SCALE GENOMIC DNA]</scope>
    <source>
        <strain evidence="8 9">AG-B5</strain>
    </source>
</reference>
<dbReference type="InterPro" id="IPR033927">
    <property type="entry name" value="WASPfam_EVH1"/>
</dbReference>
<keyword evidence="3" id="KW-0597">Phosphoprotein</keyword>
<dbReference type="CDD" id="cd00132">
    <property type="entry name" value="CRIB"/>
    <property type="match status" value="1"/>
</dbReference>
<protein>
    <submittedName>
        <fullName evidence="8">Uncharacterized protein</fullName>
    </submittedName>
</protein>
<evidence type="ECO:0000256" key="4">
    <source>
        <dbReference type="ARBA" id="ARBA00023212"/>
    </source>
</evidence>
<feature type="region of interest" description="Disordered" evidence="5">
    <location>
        <begin position="154"/>
        <end position="173"/>
    </location>
</feature>
<evidence type="ECO:0000313" key="9">
    <source>
        <dbReference type="Proteomes" id="UP001479436"/>
    </source>
</evidence>